<gene>
    <name evidence="3" type="ORF">FB465_3209</name>
</gene>
<accession>A0A561ERE3</accession>
<feature type="chain" id="PRO_5039566981" evidence="2">
    <location>
        <begin position="29"/>
        <end position="199"/>
    </location>
</feature>
<organism evidence="3 4">
    <name type="scientific">Kitasatospora atroaurantiaca</name>
    <dbReference type="NCBI Taxonomy" id="285545"/>
    <lineage>
        <taxon>Bacteria</taxon>
        <taxon>Bacillati</taxon>
        <taxon>Actinomycetota</taxon>
        <taxon>Actinomycetes</taxon>
        <taxon>Kitasatosporales</taxon>
        <taxon>Streptomycetaceae</taxon>
        <taxon>Kitasatospora</taxon>
    </lineage>
</organism>
<dbReference type="AlphaFoldDB" id="A0A561ERE3"/>
<keyword evidence="2" id="KW-0732">Signal</keyword>
<evidence type="ECO:0000256" key="2">
    <source>
        <dbReference type="SAM" id="SignalP"/>
    </source>
</evidence>
<feature type="signal peptide" evidence="2">
    <location>
        <begin position="1"/>
        <end position="28"/>
    </location>
</feature>
<evidence type="ECO:0000313" key="4">
    <source>
        <dbReference type="Proteomes" id="UP000318416"/>
    </source>
</evidence>
<evidence type="ECO:0000313" key="3">
    <source>
        <dbReference type="EMBL" id="TWE18159.1"/>
    </source>
</evidence>
<sequence>MPARRLPVTAALLAATALTLTACGSKGAATASSSVTVSDSPTASTASASASPSTSASAAASVPASASGSAPAGGGGCTPRTDLPGHKVIHVVSGDVAAEQLMASATKFSCGPNTPSGGAYTPTGPTVRYSAVTEITADLATLRGVGANLTVPFSRLIEHANDCTDRGAVAEPFSCFGNNYEITVDSAGQITHISELFHP</sequence>
<comment type="caution">
    <text evidence="3">The sequence shown here is derived from an EMBL/GenBank/DDBJ whole genome shotgun (WGS) entry which is preliminary data.</text>
</comment>
<reference evidence="3 4" key="1">
    <citation type="submission" date="2019-06" db="EMBL/GenBank/DDBJ databases">
        <title>Sequencing the genomes of 1000 actinobacteria strains.</title>
        <authorList>
            <person name="Klenk H.-P."/>
        </authorList>
    </citation>
    <scope>NUCLEOTIDE SEQUENCE [LARGE SCALE GENOMIC DNA]</scope>
    <source>
        <strain evidence="3 4">DSM 41649</strain>
    </source>
</reference>
<dbReference type="Proteomes" id="UP000318416">
    <property type="component" value="Unassembled WGS sequence"/>
</dbReference>
<protein>
    <submittedName>
        <fullName evidence="3">Uncharacterized protein</fullName>
    </submittedName>
</protein>
<name>A0A561ERE3_9ACTN</name>
<dbReference type="OrthoDB" id="4236694at2"/>
<keyword evidence="4" id="KW-1185">Reference proteome</keyword>
<dbReference type="EMBL" id="VIVR01000001">
    <property type="protein sequence ID" value="TWE18159.1"/>
    <property type="molecule type" value="Genomic_DNA"/>
</dbReference>
<dbReference type="RefSeq" id="WP_145791292.1">
    <property type="nucleotide sequence ID" value="NZ_BAAABR010000029.1"/>
</dbReference>
<feature type="region of interest" description="Disordered" evidence="1">
    <location>
        <begin position="31"/>
        <end position="54"/>
    </location>
</feature>
<evidence type="ECO:0000256" key="1">
    <source>
        <dbReference type="SAM" id="MobiDB-lite"/>
    </source>
</evidence>
<dbReference type="PROSITE" id="PS51257">
    <property type="entry name" value="PROKAR_LIPOPROTEIN"/>
    <property type="match status" value="1"/>
</dbReference>
<proteinExistence type="predicted"/>